<dbReference type="Proteomes" id="UP000320443">
    <property type="component" value="Unassembled WGS sequence"/>
</dbReference>
<keyword evidence="2" id="KW-1185">Reference proteome</keyword>
<dbReference type="EMBL" id="VKDK01000003">
    <property type="protein sequence ID" value="TRX63417.1"/>
    <property type="molecule type" value="Genomic_DNA"/>
</dbReference>
<proteinExistence type="predicted"/>
<evidence type="ECO:0000313" key="1">
    <source>
        <dbReference type="EMBL" id="TRX63417.1"/>
    </source>
</evidence>
<dbReference type="InterPro" id="IPR000801">
    <property type="entry name" value="Esterase-like"/>
</dbReference>
<dbReference type="Pfam" id="PF00756">
    <property type="entry name" value="Esterase"/>
    <property type="match status" value="1"/>
</dbReference>
<dbReference type="SUPFAM" id="SSF53474">
    <property type="entry name" value="alpha/beta-Hydrolases"/>
    <property type="match status" value="1"/>
</dbReference>
<evidence type="ECO:0008006" key="3">
    <source>
        <dbReference type="Google" id="ProtNLM"/>
    </source>
</evidence>
<name>A0A553G1N7_9CORY</name>
<protein>
    <recommendedName>
        <fullName evidence="3">Esterase family protein</fullName>
    </recommendedName>
</protein>
<gene>
    <name evidence="1" type="ORF">FNY97_03150</name>
</gene>
<dbReference type="InterPro" id="IPR029058">
    <property type="entry name" value="AB_hydrolase_fold"/>
</dbReference>
<dbReference type="Gene3D" id="3.40.50.1820">
    <property type="entry name" value="alpha/beta hydrolase"/>
    <property type="match status" value="1"/>
</dbReference>
<organism evidence="1 2">
    <name type="scientific">Corynebacterium hiratae</name>
    <dbReference type="NCBI Taxonomy" id="3139423"/>
    <lineage>
        <taxon>Bacteria</taxon>
        <taxon>Bacillati</taxon>
        <taxon>Actinomycetota</taxon>
        <taxon>Actinomycetes</taxon>
        <taxon>Mycobacteriales</taxon>
        <taxon>Corynebacteriaceae</taxon>
        <taxon>Corynebacterium</taxon>
    </lineage>
</organism>
<reference evidence="1 2" key="1">
    <citation type="submission" date="2019-07" db="EMBL/GenBank/DDBJ databases">
        <title>Draft genome of C. aurimucosum strain 2274.</title>
        <authorList>
            <person name="Pacheco L.G.C."/>
            <person name="Aguiar E.R.G.R."/>
            <person name="Santos C.S."/>
            <person name="Rocha D.J.P.G."/>
            <person name="Sant'Anna L.O."/>
            <person name="Mattos-Guaraldi A.L."/>
            <person name="Santos L.S."/>
        </authorList>
    </citation>
    <scope>NUCLEOTIDE SEQUENCE [LARGE SCALE GENOMIC DNA]</scope>
    <source>
        <strain evidence="1 2">2274</strain>
    </source>
</reference>
<evidence type="ECO:0000313" key="2">
    <source>
        <dbReference type="Proteomes" id="UP000320443"/>
    </source>
</evidence>
<accession>A0A553G1N7</accession>
<sequence length="391" mass="41913">MLSSRTALAGLLSVGLILSPPHTHLAHAQSSVESAHSADSLSSEVSDIDQHSSALDPIALGPLAPVLFAENIFAVWGPLLQLLKIPVVAPEATRPPATAAPAQLRELQHIQDNVWQFKAYSPSMDRVITNDIILPPGGLENTQPRPTYYLLGGAGGGEDALWWDGGGASEFFQDKQVNVVSPRGAYGSMMSDWAQPHDTHGKYKWATYLTKELPQLIDAEFHGNGTDGIAGVSNSGGPALELATYDPRFKVAGSISGCPSTTGVVAQGFAWVSAAFYGTDPARSFGAPWDPAWARHSPVLNLDKQHGRKTFVIVSRGGPADFDVDIEDSPLPALGLNERLDYWCSSYYAKQATAAGVDLDYYELPEGRHTWGLFRRELAISWATVGPALGV</sequence>
<dbReference type="AlphaFoldDB" id="A0A553G1N7"/>
<comment type="caution">
    <text evidence="1">The sequence shown here is derived from an EMBL/GenBank/DDBJ whole genome shotgun (WGS) entry which is preliminary data.</text>
</comment>
<dbReference type="RefSeq" id="WP_144013095.1">
    <property type="nucleotide sequence ID" value="NZ_VIOG01000010.1"/>
</dbReference>